<name>A0A0C4YF20_9BURK</name>
<accession>A0A0C4YF20</accession>
<dbReference type="KEGG" id="cbw:RR42_m1961"/>
<keyword evidence="2" id="KW-1185">Reference proteome</keyword>
<protein>
    <submittedName>
        <fullName evidence="1">Uncharacterized protein</fullName>
    </submittedName>
</protein>
<gene>
    <name evidence="1" type="ORF">RR42_m1961</name>
</gene>
<reference evidence="1 2" key="1">
    <citation type="journal article" date="2015" name="Genome Announc.">
        <title>Complete Genome Sequence of Cupriavidus basilensis 4G11, Isolated from the Oak Ridge Field Research Center Site.</title>
        <authorList>
            <person name="Ray J."/>
            <person name="Waters R.J."/>
            <person name="Skerker J.M."/>
            <person name="Kuehl J.V."/>
            <person name="Price M.N."/>
            <person name="Huang J."/>
            <person name="Chakraborty R."/>
            <person name="Arkin A.P."/>
            <person name="Deutschbauer A."/>
        </authorList>
    </citation>
    <scope>NUCLEOTIDE SEQUENCE [LARGE SCALE GENOMIC DNA]</scope>
    <source>
        <strain evidence="1">4G11</strain>
    </source>
</reference>
<evidence type="ECO:0000313" key="1">
    <source>
        <dbReference type="EMBL" id="AJG19356.1"/>
    </source>
</evidence>
<organism evidence="1 2">
    <name type="scientific">Cupriavidus basilensis</name>
    <dbReference type="NCBI Taxonomy" id="68895"/>
    <lineage>
        <taxon>Bacteria</taxon>
        <taxon>Pseudomonadati</taxon>
        <taxon>Pseudomonadota</taxon>
        <taxon>Betaproteobacteria</taxon>
        <taxon>Burkholderiales</taxon>
        <taxon>Burkholderiaceae</taxon>
        <taxon>Cupriavidus</taxon>
    </lineage>
</organism>
<dbReference type="STRING" id="68895.RR42_m1961"/>
<dbReference type="EMBL" id="CP010536">
    <property type="protein sequence ID" value="AJG19356.1"/>
    <property type="molecule type" value="Genomic_DNA"/>
</dbReference>
<dbReference type="AlphaFoldDB" id="A0A0C4YF20"/>
<evidence type="ECO:0000313" key="2">
    <source>
        <dbReference type="Proteomes" id="UP000031843"/>
    </source>
</evidence>
<proteinExistence type="predicted"/>
<sequence length="115" mass="12971">MTARAVRAYWLIAGTRAWGAMEQGLMRSEGAEKSFHAHRIKGWLALLNRTSMKVAPRVKEIDAPVVLGRQLGGRRRGWYTICKVYFALAGGKVIEGYHCDRGRNPGAVWTRNCPW</sequence>
<dbReference type="Proteomes" id="UP000031843">
    <property type="component" value="Chromosome main"/>
</dbReference>